<proteinExistence type="inferred from homology"/>
<keyword evidence="4 9" id="KW-1133">Transmembrane helix</keyword>
<feature type="transmembrane region" description="Helical" evidence="9">
    <location>
        <begin position="352"/>
        <end position="373"/>
    </location>
</feature>
<feature type="transmembrane region" description="Helical" evidence="9">
    <location>
        <begin position="388"/>
        <end position="413"/>
    </location>
</feature>
<dbReference type="PROSITE" id="PS50850">
    <property type="entry name" value="MFS"/>
    <property type="match status" value="1"/>
</dbReference>
<evidence type="ECO:0000259" key="10">
    <source>
        <dbReference type="PROSITE" id="PS50850"/>
    </source>
</evidence>
<evidence type="ECO:0000256" key="8">
    <source>
        <dbReference type="RuleBase" id="RU003346"/>
    </source>
</evidence>
<feature type="transmembrane region" description="Helical" evidence="9">
    <location>
        <begin position="177"/>
        <end position="199"/>
    </location>
</feature>
<dbReference type="InterPro" id="IPR020846">
    <property type="entry name" value="MFS_dom"/>
</dbReference>
<dbReference type="NCBIfam" id="TIGR00879">
    <property type="entry name" value="SP"/>
    <property type="match status" value="1"/>
</dbReference>
<evidence type="ECO:0000256" key="6">
    <source>
        <dbReference type="ARBA" id="ARBA00023180"/>
    </source>
</evidence>
<evidence type="ECO:0000256" key="3">
    <source>
        <dbReference type="ARBA" id="ARBA00022692"/>
    </source>
</evidence>
<dbReference type="Pfam" id="PF00083">
    <property type="entry name" value="Sugar_tr"/>
    <property type="match status" value="1"/>
</dbReference>
<keyword evidence="3 9" id="KW-0812">Transmembrane</keyword>
<feature type="transmembrane region" description="Helical" evidence="9">
    <location>
        <begin position="286"/>
        <end position="308"/>
    </location>
</feature>
<keyword evidence="12" id="KW-1185">Reference proteome</keyword>
<dbReference type="InterPro" id="IPR044775">
    <property type="entry name" value="MFS_ERD6/Tret1-like"/>
</dbReference>
<keyword evidence="5 9" id="KW-0472">Membrane</keyword>
<dbReference type="FunFam" id="1.20.1250.20:FF:000055">
    <property type="entry name" value="Facilitated trehalose transporter Tret1-2 homolog"/>
    <property type="match status" value="1"/>
</dbReference>
<evidence type="ECO:0000256" key="7">
    <source>
        <dbReference type="ARBA" id="ARBA00024348"/>
    </source>
</evidence>
<protein>
    <recommendedName>
        <fullName evidence="10">Major facilitator superfamily (MFS) profile domain-containing protein</fullName>
    </recommendedName>
</protein>
<dbReference type="InterPro" id="IPR003663">
    <property type="entry name" value="Sugar/inositol_transpt"/>
</dbReference>
<keyword evidence="6" id="KW-0325">Glycoprotein</keyword>
<evidence type="ECO:0000256" key="5">
    <source>
        <dbReference type="ARBA" id="ARBA00023136"/>
    </source>
</evidence>
<dbReference type="CDD" id="cd17358">
    <property type="entry name" value="MFS_GLUT6_8_Class3_like"/>
    <property type="match status" value="1"/>
</dbReference>
<feature type="transmembrane region" description="Helical" evidence="9">
    <location>
        <begin position="92"/>
        <end position="112"/>
    </location>
</feature>
<dbReference type="PANTHER" id="PTHR48021:SF1">
    <property type="entry name" value="GH07001P-RELATED"/>
    <property type="match status" value="1"/>
</dbReference>
<sequence length="493" mass="53762">MSQDRDSLLENDIAPSTSTDYFDTIESIHPVQSSNVDEISPPAKLPQIWPAFTASLSALSAGMVLGWTSPILDYLTSGKYNDIPIDKNQMGWIGSFATLGAMAMCIPTGFICDLIGRKYGLLLLMVPFIGGWSLIIWASNILALYFGRLITGMAVGACCVGTPLYNGEIAHHSIRGAVGSFFQLMIVTGIFLAYVFGEYLSPEKFTKLCAFVPFIFLLLFAFQPESPSFLIKKGEYEAAKKSLSKLRGTGYDVETEFKYIEGCLKESSQTMTSLCNTFTQRPIIKAVIISFALMFFQQFSGINVVILYSSDIFKSTGINLNANVATIIVGSVQVLATLSASLIIEKTGRKQLIFISLSAVAINTAILAIYFSVKIRGHSSSEVLKDIGFIPIGAVCLFVVAFSLGLGPIPWMICSELLPTEVRSMVGSAAGTFNWFLAFIMTKCYLSFSNIIGYDSVFYIFTAVSVAGAIFVVIMLPETKGKNISQVQEELSR</sequence>
<dbReference type="GO" id="GO:0005886">
    <property type="term" value="C:plasma membrane"/>
    <property type="evidence" value="ECO:0007669"/>
    <property type="project" value="UniProtKB-SubCell"/>
</dbReference>
<evidence type="ECO:0000256" key="4">
    <source>
        <dbReference type="ARBA" id="ARBA00022989"/>
    </source>
</evidence>
<feature type="transmembrane region" description="Helical" evidence="9">
    <location>
        <begin position="433"/>
        <end position="452"/>
    </location>
</feature>
<comment type="subcellular location">
    <subcellularLocation>
        <location evidence="1">Cell membrane</location>
        <topology evidence="1">Multi-pass membrane protein</topology>
    </subcellularLocation>
</comment>
<feature type="transmembrane region" description="Helical" evidence="9">
    <location>
        <begin position="458"/>
        <end position="476"/>
    </location>
</feature>
<dbReference type="SUPFAM" id="SSF103473">
    <property type="entry name" value="MFS general substrate transporter"/>
    <property type="match status" value="1"/>
</dbReference>
<evidence type="ECO:0000256" key="2">
    <source>
        <dbReference type="ARBA" id="ARBA00022475"/>
    </source>
</evidence>
<comment type="similarity">
    <text evidence="7">Belongs to the major facilitator superfamily. Sugar transporter (TC 2.A.1.1) family. Trehalose transporter subfamily.</text>
</comment>
<feature type="transmembrane region" description="Helical" evidence="9">
    <location>
        <begin position="48"/>
        <end position="72"/>
    </location>
</feature>
<feature type="domain" description="Major facilitator superfamily (MFS) profile" evidence="10">
    <location>
        <begin position="54"/>
        <end position="480"/>
    </location>
</feature>
<keyword evidence="8" id="KW-0813">Transport</keyword>
<dbReference type="InterPro" id="IPR005828">
    <property type="entry name" value="MFS_sugar_transport-like"/>
</dbReference>
<evidence type="ECO:0000256" key="9">
    <source>
        <dbReference type="SAM" id="Phobius"/>
    </source>
</evidence>
<accession>A0ABD1EHH1</accession>
<reference evidence="11 12" key="1">
    <citation type="submission" date="2024-05" db="EMBL/GenBank/DDBJ databases">
        <title>Genetic variation in Jamaican populations of the coffee berry borer (Hypothenemus hampei).</title>
        <authorList>
            <person name="Errbii M."/>
            <person name="Myrie A."/>
        </authorList>
    </citation>
    <scope>NUCLEOTIDE SEQUENCE [LARGE SCALE GENOMIC DNA]</scope>
    <source>
        <strain evidence="11">JA-Hopewell-2020-01-JO</strain>
        <tissue evidence="11">Whole body</tissue>
    </source>
</reference>
<feature type="transmembrane region" description="Helical" evidence="9">
    <location>
        <begin position="119"/>
        <end position="139"/>
    </location>
</feature>
<gene>
    <name evidence="11" type="ORF">ABEB36_010835</name>
</gene>
<dbReference type="AlphaFoldDB" id="A0ABD1EHH1"/>
<name>A0ABD1EHH1_HYPHA</name>
<dbReference type="Gene3D" id="1.20.1250.20">
    <property type="entry name" value="MFS general substrate transporter like domains"/>
    <property type="match status" value="1"/>
</dbReference>
<comment type="caution">
    <text evidence="11">The sequence shown here is derived from an EMBL/GenBank/DDBJ whole genome shotgun (WGS) entry which is preliminary data.</text>
</comment>
<dbReference type="PANTHER" id="PTHR48021">
    <property type="match status" value="1"/>
</dbReference>
<evidence type="ECO:0000313" key="12">
    <source>
        <dbReference type="Proteomes" id="UP001566132"/>
    </source>
</evidence>
<dbReference type="InterPro" id="IPR005829">
    <property type="entry name" value="Sugar_transporter_CS"/>
</dbReference>
<feature type="transmembrane region" description="Helical" evidence="9">
    <location>
        <begin position="205"/>
        <end position="222"/>
    </location>
</feature>
<dbReference type="PROSITE" id="PS00217">
    <property type="entry name" value="SUGAR_TRANSPORT_2"/>
    <property type="match status" value="1"/>
</dbReference>
<feature type="transmembrane region" description="Helical" evidence="9">
    <location>
        <begin position="145"/>
        <end position="165"/>
    </location>
</feature>
<dbReference type="InterPro" id="IPR050549">
    <property type="entry name" value="MFS_Trehalose_Transporter"/>
</dbReference>
<dbReference type="PRINTS" id="PR00171">
    <property type="entry name" value="SUGRTRNSPORT"/>
</dbReference>
<dbReference type="InterPro" id="IPR036259">
    <property type="entry name" value="MFS_trans_sf"/>
</dbReference>
<evidence type="ECO:0000313" key="11">
    <source>
        <dbReference type="EMBL" id="KAL1492596.1"/>
    </source>
</evidence>
<organism evidence="11 12">
    <name type="scientific">Hypothenemus hampei</name>
    <name type="common">Coffee berry borer</name>
    <dbReference type="NCBI Taxonomy" id="57062"/>
    <lineage>
        <taxon>Eukaryota</taxon>
        <taxon>Metazoa</taxon>
        <taxon>Ecdysozoa</taxon>
        <taxon>Arthropoda</taxon>
        <taxon>Hexapoda</taxon>
        <taxon>Insecta</taxon>
        <taxon>Pterygota</taxon>
        <taxon>Neoptera</taxon>
        <taxon>Endopterygota</taxon>
        <taxon>Coleoptera</taxon>
        <taxon>Polyphaga</taxon>
        <taxon>Cucujiformia</taxon>
        <taxon>Curculionidae</taxon>
        <taxon>Scolytinae</taxon>
        <taxon>Hypothenemus</taxon>
    </lineage>
</organism>
<dbReference type="EMBL" id="JBDJPC010000008">
    <property type="protein sequence ID" value="KAL1492596.1"/>
    <property type="molecule type" value="Genomic_DNA"/>
</dbReference>
<feature type="transmembrane region" description="Helical" evidence="9">
    <location>
        <begin position="320"/>
        <end position="340"/>
    </location>
</feature>
<evidence type="ECO:0000256" key="1">
    <source>
        <dbReference type="ARBA" id="ARBA00004651"/>
    </source>
</evidence>
<keyword evidence="2" id="KW-1003">Cell membrane</keyword>
<dbReference type="Proteomes" id="UP001566132">
    <property type="component" value="Unassembled WGS sequence"/>
</dbReference>